<name>A0AAW5TN35_9LACT</name>
<accession>A0AAW5TN35</accession>
<reference evidence="1" key="1">
    <citation type="submission" date="2023-08" db="EMBL/GenBank/DDBJ databases">
        <title>Genomic analyses of the natural microbiome of Caenorhabditis elegans.</title>
        <authorList>
            <person name="Samuel B."/>
        </authorList>
    </citation>
    <scope>NUCLEOTIDE SEQUENCE</scope>
    <source>
        <strain evidence="1">BIGb0220</strain>
    </source>
</reference>
<evidence type="ECO:0000313" key="1">
    <source>
        <dbReference type="EMBL" id="MCW2280148.1"/>
    </source>
</evidence>
<sequence length="353" mass="41562">MPAEFMGVLLEYFLDDPTGEAPQFLEAYSKETKAEFLVRFKQALDEKEAHGIEQEEIELETKVYHYIKKQSELFFDEFIEEQKILYVAPQKETMISLPKKEKKTPDETQKSKAEIEQAIKEETNQAIVQAQKDFQRLKDLFKMTAINCLLSIEKLKKFLRLLPYFHERSLEENLYIFLQEPAAIHLKESSQVLGFLSKNQSIVMFPCEPSKEKGERLMTYYRAEVSKKELKFKVKDKESFSYLISQLIKRTNQSMQEGAAHQKRFEYLAVCFAYGIRENTLPFFEKNHFFLEETDPKLLELSLQNILNEIHLIQEKLSKIDSSNLNKEKSSQELLHEKLKAMEKKQKQLASKK</sequence>
<dbReference type="AlphaFoldDB" id="A0AAW5TN35"/>
<protein>
    <submittedName>
        <fullName evidence="1">Uncharacterized protein</fullName>
    </submittedName>
</protein>
<comment type="caution">
    <text evidence="1">The sequence shown here is derived from an EMBL/GenBank/DDBJ whole genome shotgun (WGS) entry which is preliminary data.</text>
</comment>
<dbReference type="RefSeq" id="WP_264653725.1">
    <property type="nucleotide sequence ID" value="NZ_JAOQNN010000001.1"/>
</dbReference>
<proteinExistence type="predicted"/>
<organism evidence="1 2">
    <name type="scientific">Lactococcus lactis</name>
    <dbReference type="NCBI Taxonomy" id="1358"/>
    <lineage>
        <taxon>Bacteria</taxon>
        <taxon>Bacillati</taxon>
        <taxon>Bacillota</taxon>
        <taxon>Bacilli</taxon>
        <taxon>Lactobacillales</taxon>
        <taxon>Streptococcaceae</taxon>
        <taxon>Lactococcus</taxon>
    </lineage>
</organism>
<dbReference type="EMBL" id="JAOQNN010000001">
    <property type="protein sequence ID" value="MCW2280148.1"/>
    <property type="molecule type" value="Genomic_DNA"/>
</dbReference>
<dbReference type="Proteomes" id="UP001207687">
    <property type="component" value="Unassembled WGS sequence"/>
</dbReference>
<evidence type="ECO:0000313" key="2">
    <source>
        <dbReference type="Proteomes" id="UP001207687"/>
    </source>
</evidence>
<gene>
    <name evidence="1" type="ORF">M2256_000606</name>
</gene>